<feature type="region of interest" description="Disordered" evidence="2">
    <location>
        <begin position="336"/>
        <end position="356"/>
    </location>
</feature>
<accession>A0A7R9GC39</accession>
<reference evidence="3" key="1">
    <citation type="submission" date="2020-11" db="EMBL/GenBank/DDBJ databases">
        <authorList>
            <person name="Tran Van P."/>
        </authorList>
    </citation>
    <scope>NUCLEOTIDE SEQUENCE</scope>
</reference>
<sequence>MGCGESKDQKPIKVDSASSDRVPNLTNREARHNEILEVIDLGDPFLDRRDPQRQQLAEEEDDDLGGTDSSSIHNIHSIYTSDLGESLDLRRGGSGPGLEHKNNKASASSYDSIDSGVYELDDEYSFVITELSSPELIARVERDFLPPSEELDLTILGVTCKRLLSGSQKTRLEEQEVLETLRNEGLLAVTTSKKPGSLCFEIVDANASLSESMRSDTLSRLNSSAQPHLPPLKLQSKLEARRRQHQREISSNTDIEIMLQKAEDRRKQVEEQKVKRLNIERVELANSRVEGDRIEKVTKANQQVEGAENNRETRLKELRDKLKEKHTKVAHARLRAQTHKESLGPTPKPILQGVSGPRGIIMDDHALLRPSIKIGSHDAFFDD</sequence>
<feature type="region of interest" description="Disordered" evidence="2">
    <location>
        <begin position="86"/>
        <end position="110"/>
    </location>
</feature>
<organism evidence="3">
    <name type="scientific">Notodromas monacha</name>
    <dbReference type="NCBI Taxonomy" id="399045"/>
    <lineage>
        <taxon>Eukaryota</taxon>
        <taxon>Metazoa</taxon>
        <taxon>Ecdysozoa</taxon>
        <taxon>Arthropoda</taxon>
        <taxon>Crustacea</taxon>
        <taxon>Oligostraca</taxon>
        <taxon>Ostracoda</taxon>
        <taxon>Podocopa</taxon>
        <taxon>Podocopida</taxon>
        <taxon>Cypridocopina</taxon>
        <taxon>Cypridoidea</taxon>
        <taxon>Cyprididae</taxon>
        <taxon>Notodromas</taxon>
    </lineage>
</organism>
<evidence type="ECO:0000256" key="2">
    <source>
        <dbReference type="SAM" id="MobiDB-lite"/>
    </source>
</evidence>
<keyword evidence="4" id="KW-1185">Reference proteome</keyword>
<dbReference type="Proteomes" id="UP000678499">
    <property type="component" value="Unassembled WGS sequence"/>
</dbReference>
<feature type="region of interest" description="Disordered" evidence="2">
    <location>
        <begin position="1"/>
        <end position="72"/>
    </location>
</feature>
<protein>
    <submittedName>
        <fullName evidence="3">Uncharacterized protein</fullName>
    </submittedName>
</protein>
<feature type="coiled-coil region" evidence="1">
    <location>
        <begin position="252"/>
        <end position="335"/>
    </location>
</feature>
<dbReference type="EMBL" id="OA882785">
    <property type="protein sequence ID" value="CAD7276922.1"/>
    <property type="molecule type" value="Genomic_DNA"/>
</dbReference>
<dbReference type="EMBL" id="CAJPEX010000748">
    <property type="protein sequence ID" value="CAG0917074.1"/>
    <property type="molecule type" value="Genomic_DNA"/>
</dbReference>
<evidence type="ECO:0000256" key="1">
    <source>
        <dbReference type="SAM" id="Coils"/>
    </source>
</evidence>
<name>A0A7R9GC39_9CRUS</name>
<keyword evidence="1" id="KW-0175">Coiled coil</keyword>
<dbReference type="Gene3D" id="6.10.280.30">
    <property type="match status" value="1"/>
</dbReference>
<proteinExistence type="predicted"/>
<gene>
    <name evidence="3" type="ORF">NMOB1V02_LOCUS4667</name>
</gene>
<feature type="compositionally biased region" description="Basic and acidic residues" evidence="2">
    <location>
        <begin position="1"/>
        <end position="13"/>
    </location>
</feature>
<dbReference type="OrthoDB" id="10057469at2759"/>
<evidence type="ECO:0000313" key="4">
    <source>
        <dbReference type="Proteomes" id="UP000678499"/>
    </source>
</evidence>
<evidence type="ECO:0000313" key="3">
    <source>
        <dbReference type="EMBL" id="CAD7276922.1"/>
    </source>
</evidence>
<feature type="compositionally biased region" description="Polar residues" evidence="2">
    <location>
        <begin position="16"/>
        <end position="27"/>
    </location>
</feature>
<dbReference type="AlphaFoldDB" id="A0A7R9GC39"/>